<dbReference type="PANTHER" id="PTHR24321:SF8">
    <property type="entry name" value="ESTRADIOL 17-BETA-DEHYDROGENASE 8-RELATED"/>
    <property type="match status" value="1"/>
</dbReference>
<evidence type="ECO:0000313" key="4">
    <source>
        <dbReference type="EMBL" id="PQD93725.1"/>
    </source>
</evidence>
<dbReference type="Proteomes" id="UP000239663">
    <property type="component" value="Unassembled WGS sequence"/>
</dbReference>
<dbReference type="InterPro" id="IPR036291">
    <property type="entry name" value="NAD(P)-bd_dom_sf"/>
</dbReference>
<dbReference type="GO" id="GO:0008206">
    <property type="term" value="P:bile acid metabolic process"/>
    <property type="evidence" value="ECO:0007669"/>
    <property type="project" value="UniProtKB-ARBA"/>
</dbReference>
<dbReference type="CDD" id="cd05233">
    <property type="entry name" value="SDR_c"/>
    <property type="match status" value="1"/>
</dbReference>
<dbReference type="PANTHER" id="PTHR24321">
    <property type="entry name" value="DEHYDROGENASES, SHORT CHAIN"/>
    <property type="match status" value="1"/>
</dbReference>
<evidence type="ECO:0000256" key="3">
    <source>
        <dbReference type="RuleBase" id="RU000363"/>
    </source>
</evidence>
<dbReference type="InterPro" id="IPR002347">
    <property type="entry name" value="SDR_fam"/>
</dbReference>
<dbReference type="PRINTS" id="PR00080">
    <property type="entry name" value="SDRFAMILY"/>
</dbReference>
<dbReference type="PROSITE" id="PS00061">
    <property type="entry name" value="ADH_SHORT"/>
    <property type="match status" value="1"/>
</dbReference>
<accession>A0A2S7MVE5</accession>
<dbReference type="AlphaFoldDB" id="A0A2S7MVE5"/>
<dbReference type="GO" id="GO:0016491">
    <property type="term" value="F:oxidoreductase activity"/>
    <property type="evidence" value="ECO:0007669"/>
    <property type="project" value="UniProtKB-KW"/>
</dbReference>
<dbReference type="EMBL" id="PKOZ01000025">
    <property type="protein sequence ID" value="PQD93725.1"/>
    <property type="molecule type" value="Genomic_DNA"/>
</dbReference>
<keyword evidence="5" id="KW-1185">Reference proteome</keyword>
<evidence type="ECO:0000313" key="5">
    <source>
        <dbReference type="Proteomes" id="UP000239663"/>
    </source>
</evidence>
<dbReference type="PRINTS" id="PR00081">
    <property type="entry name" value="GDHRDH"/>
</dbReference>
<keyword evidence="2" id="KW-0560">Oxidoreductase</keyword>
<dbReference type="FunFam" id="3.40.50.720:FF:000084">
    <property type="entry name" value="Short-chain dehydrogenase reductase"/>
    <property type="match status" value="1"/>
</dbReference>
<dbReference type="InterPro" id="IPR020904">
    <property type="entry name" value="Sc_DH/Rdtase_CS"/>
</dbReference>
<evidence type="ECO:0000256" key="1">
    <source>
        <dbReference type="ARBA" id="ARBA00006484"/>
    </source>
</evidence>
<sequence length="259" mass="27486">MKRHHMKGEINVNQAVVITGAATGLGRATALKLAGEGYRLVLVDFNEEAGKQTAEDAKALGAEAIFVRADVSNEEDVKKYVEEAKSAFGTIDAFLNNAGIMVPFRLLHEYDVEEYDRIMNINVKGAFLGIKYVIPVMLENGGGTIVNTVSSNSFKPTAYNGVYAATKHALAGLTKSIGQDYQDKGIYAVGVAPNNMKTTISKNASVTMNQEIGAAIHATTPPNIAATAEEVAEAMAFAMKNGKLLTGSIINCAGGQILQ</sequence>
<comment type="caution">
    <text evidence="4">The sequence shown here is derived from an EMBL/GenBank/DDBJ whole genome shotgun (WGS) entry which is preliminary data.</text>
</comment>
<dbReference type="Gene3D" id="3.40.50.720">
    <property type="entry name" value="NAD(P)-binding Rossmann-like Domain"/>
    <property type="match status" value="1"/>
</dbReference>
<proteinExistence type="inferred from homology"/>
<protein>
    <submittedName>
        <fullName evidence="4">Short chain dehydrogenase</fullName>
    </submittedName>
</protein>
<dbReference type="SUPFAM" id="SSF51735">
    <property type="entry name" value="NAD(P)-binding Rossmann-fold domains"/>
    <property type="match status" value="1"/>
</dbReference>
<gene>
    <name evidence="4" type="ORF">CYL18_18285</name>
</gene>
<reference evidence="4 5" key="1">
    <citation type="submission" date="2017-12" db="EMBL/GenBank/DDBJ databases">
        <title>Taxonomic description and draft genome of Pradoshia cofamensis Gen. nov., sp. nov., a thermotolerant bacillale isolated from anterior gut of earthworm Eisenia fetida.</title>
        <authorList>
            <person name="Saha T."/>
            <person name="Chakraborty R."/>
        </authorList>
    </citation>
    <scope>NUCLEOTIDE SEQUENCE [LARGE SCALE GENOMIC DNA]</scope>
    <source>
        <strain evidence="4 5">EAG3</strain>
    </source>
</reference>
<comment type="similarity">
    <text evidence="1 3">Belongs to the short-chain dehydrogenases/reductases (SDR) family.</text>
</comment>
<evidence type="ECO:0000256" key="2">
    <source>
        <dbReference type="ARBA" id="ARBA00023002"/>
    </source>
</evidence>
<dbReference type="Pfam" id="PF00106">
    <property type="entry name" value="adh_short"/>
    <property type="match status" value="1"/>
</dbReference>
<organism evidence="4 5">
    <name type="scientific">Pradoshia eiseniae</name>
    <dbReference type="NCBI Taxonomy" id="2064768"/>
    <lineage>
        <taxon>Bacteria</taxon>
        <taxon>Bacillati</taxon>
        <taxon>Bacillota</taxon>
        <taxon>Bacilli</taxon>
        <taxon>Bacillales</taxon>
        <taxon>Bacillaceae</taxon>
        <taxon>Pradoshia</taxon>
    </lineage>
</organism>
<name>A0A2S7MVE5_9BACI</name>